<keyword evidence="3 6" id="KW-0731">Sigma factor</keyword>
<keyword evidence="5 6" id="KW-0804">Transcription</keyword>
<keyword evidence="10" id="KW-1185">Reference proteome</keyword>
<protein>
    <recommendedName>
        <fullName evidence="6">RNA polymerase sigma factor</fullName>
    </recommendedName>
</protein>
<dbReference type="PANTHER" id="PTHR43133">
    <property type="entry name" value="RNA POLYMERASE ECF-TYPE SIGMA FACTO"/>
    <property type="match status" value="1"/>
</dbReference>
<feature type="domain" description="RNA polymerase sigma-70 region 2" evidence="7">
    <location>
        <begin position="35"/>
        <end position="100"/>
    </location>
</feature>
<dbReference type="PANTHER" id="PTHR43133:SF8">
    <property type="entry name" value="RNA POLYMERASE SIGMA FACTOR HI_1459-RELATED"/>
    <property type="match status" value="1"/>
</dbReference>
<evidence type="ECO:0000313" key="10">
    <source>
        <dbReference type="Proteomes" id="UP000831775"/>
    </source>
</evidence>
<dbReference type="Gene3D" id="1.10.10.10">
    <property type="entry name" value="Winged helix-like DNA-binding domain superfamily/Winged helix DNA-binding domain"/>
    <property type="match status" value="1"/>
</dbReference>
<dbReference type="CDD" id="cd06171">
    <property type="entry name" value="Sigma70_r4"/>
    <property type="match status" value="1"/>
</dbReference>
<evidence type="ECO:0000256" key="5">
    <source>
        <dbReference type="ARBA" id="ARBA00023163"/>
    </source>
</evidence>
<dbReference type="InterPro" id="IPR013249">
    <property type="entry name" value="RNA_pol_sigma70_r4_t2"/>
</dbReference>
<evidence type="ECO:0000256" key="4">
    <source>
        <dbReference type="ARBA" id="ARBA00023125"/>
    </source>
</evidence>
<proteinExistence type="inferred from homology"/>
<evidence type="ECO:0000313" key="9">
    <source>
        <dbReference type="EMBL" id="UOQ59402.1"/>
    </source>
</evidence>
<dbReference type="InterPro" id="IPR036388">
    <property type="entry name" value="WH-like_DNA-bd_sf"/>
</dbReference>
<name>A0ABY4FSY6_9MICO</name>
<gene>
    <name evidence="9" type="ORF">MUN76_10085</name>
</gene>
<dbReference type="SUPFAM" id="SSF88659">
    <property type="entry name" value="Sigma3 and sigma4 domains of RNA polymerase sigma factors"/>
    <property type="match status" value="1"/>
</dbReference>
<organism evidence="9 10">
    <name type="scientific">Leucobacter rhizosphaerae</name>
    <dbReference type="NCBI Taxonomy" id="2932245"/>
    <lineage>
        <taxon>Bacteria</taxon>
        <taxon>Bacillati</taxon>
        <taxon>Actinomycetota</taxon>
        <taxon>Actinomycetes</taxon>
        <taxon>Micrococcales</taxon>
        <taxon>Microbacteriaceae</taxon>
        <taxon>Leucobacter</taxon>
    </lineage>
</organism>
<dbReference type="EMBL" id="CP095043">
    <property type="protein sequence ID" value="UOQ59402.1"/>
    <property type="molecule type" value="Genomic_DNA"/>
</dbReference>
<evidence type="ECO:0000256" key="6">
    <source>
        <dbReference type="RuleBase" id="RU000716"/>
    </source>
</evidence>
<dbReference type="InterPro" id="IPR039425">
    <property type="entry name" value="RNA_pol_sigma-70-like"/>
</dbReference>
<dbReference type="InterPro" id="IPR013325">
    <property type="entry name" value="RNA_pol_sigma_r2"/>
</dbReference>
<dbReference type="NCBIfam" id="TIGR02937">
    <property type="entry name" value="sigma70-ECF"/>
    <property type="match status" value="1"/>
</dbReference>
<dbReference type="PROSITE" id="PS01063">
    <property type="entry name" value="SIGMA70_ECF"/>
    <property type="match status" value="1"/>
</dbReference>
<dbReference type="Proteomes" id="UP000831775">
    <property type="component" value="Chromosome"/>
</dbReference>
<evidence type="ECO:0000256" key="1">
    <source>
        <dbReference type="ARBA" id="ARBA00010641"/>
    </source>
</evidence>
<dbReference type="RefSeq" id="WP_244684401.1">
    <property type="nucleotide sequence ID" value="NZ_CP095043.1"/>
</dbReference>
<dbReference type="InterPro" id="IPR000838">
    <property type="entry name" value="RNA_pol_sigma70_ECF_CS"/>
</dbReference>
<dbReference type="Pfam" id="PF04542">
    <property type="entry name" value="Sigma70_r2"/>
    <property type="match status" value="1"/>
</dbReference>
<evidence type="ECO:0000259" key="8">
    <source>
        <dbReference type="Pfam" id="PF08281"/>
    </source>
</evidence>
<dbReference type="SUPFAM" id="SSF88946">
    <property type="entry name" value="Sigma2 domain of RNA polymerase sigma factors"/>
    <property type="match status" value="1"/>
</dbReference>
<evidence type="ECO:0000256" key="2">
    <source>
        <dbReference type="ARBA" id="ARBA00023015"/>
    </source>
</evidence>
<dbReference type="Pfam" id="PF08281">
    <property type="entry name" value="Sigma70_r4_2"/>
    <property type="match status" value="1"/>
</dbReference>
<evidence type="ECO:0000256" key="3">
    <source>
        <dbReference type="ARBA" id="ARBA00023082"/>
    </source>
</evidence>
<keyword evidence="2 6" id="KW-0805">Transcription regulation</keyword>
<dbReference type="InterPro" id="IPR007627">
    <property type="entry name" value="RNA_pol_sigma70_r2"/>
</dbReference>
<keyword evidence="4 6" id="KW-0238">DNA-binding</keyword>
<dbReference type="Gene3D" id="1.10.1740.10">
    <property type="match status" value="1"/>
</dbReference>
<dbReference type="InterPro" id="IPR014284">
    <property type="entry name" value="RNA_pol_sigma-70_dom"/>
</dbReference>
<evidence type="ECO:0000259" key="7">
    <source>
        <dbReference type="Pfam" id="PF04542"/>
    </source>
</evidence>
<comment type="similarity">
    <text evidence="1 6">Belongs to the sigma-70 factor family. ECF subfamily.</text>
</comment>
<sequence length="190" mass="20896">MSAGTNPAREDLGQVADAALASGAQDGDVDAFHELIRRHAGLMRAYAARIVGSASEADDVVQNAFVIAWRQLSTLRDPGAVRPWLMRITSREAYAWVKKRPAEVPLEGFDAAPQERHQPESTAIRNAQLAALSRALDTLSEDQRRCWLLREVAELSYAEIAAEMDTAPSTVRGLLSRARASLTIQMEGWR</sequence>
<feature type="domain" description="RNA polymerase sigma factor 70 region 4 type 2" evidence="8">
    <location>
        <begin position="130"/>
        <end position="182"/>
    </location>
</feature>
<reference evidence="9 10" key="1">
    <citation type="submission" date="2022-04" db="EMBL/GenBank/DDBJ databases">
        <title>Leucobacter sp. isolated from rhizosphere of onion.</title>
        <authorList>
            <person name="Won M."/>
            <person name="Lee C.-M."/>
            <person name="Woen H.-Y."/>
            <person name="Kwon S.-W."/>
        </authorList>
    </citation>
    <scope>NUCLEOTIDE SEQUENCE [LARGE SCALE GENOMIC DNA]</scope>
    <source>
        <strain evidence="9 10">H25R-14</strain>
    </source>
</reference>
<dbReference type="InterPro" id="IPR013324">
    <property type="entry name" value="RNA_pol_sigma_r3/r4-like"/>
</dbReference>
<accession>A0ABY4FSY6</accession>